<proteinExistence type="predicted"/>
<evidence type="ECO:0000313" key="2">
    <source>
        <dbReference type="Proteomes" id="UP000321816"/>
    </source>
</evidence>
<dbReference type="InterPro" id="IPR007344">
    <property type="entry name" value="GrpB/CoaE"/>
</dbReference>
<protein>
    <submittedName>
        <fullName evidence="1">GrpB family protein</fullName>
    </submittedName>
</protein>
<dbReference type="Proteomes" id="UP000321816">
    <property type="component" value="Chromosome"/>
</dbReference>
<dbReference type="PANTHER" id="PTHR34822">
    <property type="entry name" value="GRPB DOMAIN PROTEIN (AFU_ORTHOLOGUE AFUA_1G01530)"/>
    <property type="match status" value="1"/>
</dbReference>
<gene>
    <name evidence="1" type="ORF">FTX54_002365</name>
</gene>
<dbReference type="PANTHER" id="PTHR34822:SF1">
    <property type="entry name" value="GRPB FAMILY PROTEIN"/>
    <property type="match status" value="1"/>
</dbReference>
<dbReference type="OrthoDB" id="9799092at2"/>
<accession>A0A5C7FDM5</accession>
<dbReference type="RefSeq" id="WP_147803982.1">
    <property type="nucleotide sequence ID" value="NZ_CP144914.1"/>
</dbReference>
<dbReference type="AlphaFoldDB" id="A0A5C7FDM5"/>
<dbReference type="Gene3D" id="3.30.460.10">
    <property type="entry name" value="Beta Polymerase, domain 2"/>
    <property type="match status" value="1"/>
</dbReference>
<sequence>MLGMPKGEVFTVPWTDEWEKEFQMEKENIIRKIGSHIKEVHHIGSTAVENLNAKPIIDIAVEVECFGDGEKCIRPLEELGYSYKGTELVPDRYYFSKGEPRTHQIHLHESGNPYLQEQLLFRDYLRNSEQARTDYEELKKQLASEAQGDKYQYNEGKTDFIKAVLNGKYRL</sequence>
<dbReference type="InterPro" id="IPR043519">
    <property type="entry name" value="NT_sf"/>
</dbReference>
<dbReference type="KEGG" id="ahal:FTX54_002365"/>
<dbReference type="SUPFAM" id="SSF81301">
    <property type="entry name" value="Nucleotidyltransferase"/>
    <property type="match status" value="1"/>
</dbReference>
<name>A0A5C7FDM5_9BACI</name>
<reference evidence="1 2" key="1">
    <citation type="submission" date="2024-01" db="EMBL/GenBank/DDBJ databases">
        <title>Complete Genome Sequence of Alkalicoccus halolimnae BZ-SZ-XJ29T, a Moderately Halophilic Bacterium Isolated from a Salt Lake.</title>
        <authorList>
            <person name="Zhao B."/>
        </authorList>
    </citation>
    <scope>NUCLEOTIDE SEQUENCE [LARGE SCALE GENOMIC DNA]</scope>
    <source>
        <strain evidence="1 2">BZ-SZ-XJ29</strain>
    </source>
</reference>
<evidence type="ECO:0000313" key="1">
    <source>
        <dbReference type="EMBL" id="WWD81578.1"/>
    </source>
</evidence>
<keyword evidence="2" id="KW-1185">Reference proteome</keyword>
<dbReference type="Pfam" id="PF04229">
    <property type="entry name" value="GrpB"/>
    <property type="match status" value="1"/>
</dbReference>
<dbReference type="EMBL" id="CP144914">
    <property type="protein sequence ID" value="WWD81578.1"/>
    <property type="molecule type" value="Genomic_DNA"/>
</dbReference>
<organism evidence="1 2">
    <name type="scientific">Alkalicoccus halolimnae</name>
    <dbReference type="NCBI Taxonomy" id="1667239"/>
    <lineage>
        <taxon>Bacteria</taxon>
        <taxon>Bacillati</taxon>
        <taxon>Bacillota</taxon>
        <taxon>Bacilli</taxon>
        <taxon>Bacillales</taxon>
        <taxon>Bacillaceae</taxon>
        <taxon>Alkalicoccus</taxon>
    </lineage>
</organism>